<accession>A0AAV9QIB5</accession>
<feature type="region of interest" description="Disordered" evidence="1">
    <location>
        <begin position="337"/>
        <end position="669"/>
    </location>
</feature>
<proteinExistence type="predicted"/>
<feature type="compositionally biased region" description="Polar residues" evidence="1">
    <location>
        <begin position="376"/>
        <end position="390"/>
    </location>
</feature>
<evidence type="ECO:0000313" key="3">
    <source>
        <dbReference type="EMBL" id="KAK5541416.1"/>
    </source>
</evidence>
<feature type="transmembrane region" description="Helical" evidence="2">
    <location>
        <begin position="38"/>
        <end position="61"/>
    </location>
</feature>
<protein>
    <submittedName>
        <fullName evidence="3">Potassium transporter</fullName>
    </submittedName>
</protein>
<feature type="compositionally biased region" description="Polar residues" evidence="1">
    <location>
        <begin position="614"/>
        <end position="635"/>
    </location>
</feature>
<comment type="caution">
    <text evidence="3">The sequence shown here is derived from an EMBL/GenBank/DDBJ whole genome shotgun (WGS) entry which is preliminary data.</text>
</comment>
<organism evidence="3 4">
    <name type="scientific">Vermiconidia calcicola</name>
    <dbReference type="NCBI Taxonomy" id="1690605"/>
    <lineage>
        <taxon>Eukaryota</taxon>
        <taxon>Fungi</taxon>
        <taxon>Dikarya</taxon>
        <taxon>Ascomycota</taxon>
        <taxon>Pezizomycotina</taxon>
        <taxon>Dothideomycetes</taxon>
        <taxon>Dothideomycetidae</taxon>
        <taxon>Mycosphaerellales</taxon>
        <taxon>Extremaceae</taxon>
        <taxon>Vermiconidia</taxon>
    </lineage>
</organism>
<feature type="compositionally biased region" description="Basic and acidic residues" evidence="1">
    <location>
        <begin position="656"/>
        <end position="669"/>
    </location>
</feature>
<name>A0AAV9QIB5_9PEZI</name>
<feature type="compositionally biased region" description="Low complexity" evidence="1">
    <location>
        <begin position="490"/>
        <end position="501"/>
    </location>
</feature>
<keyword evidence="4" id="KW-1185">Reference proteome</keyword>
<feature type="compositionally biased region" description="Polar residues" evidence="1">
    <location>
        <begin position="421"/>
        <end position="434"/>
    </location>
</feature>
<gene>
    <name evidence="3" type="primary">KCH1</name>
    <name evidence="3" type="ORF">LTR25_003193</name>
</gene>
<dbReference type="PANTHER" id="PTHR36424:SF1">
    <property type="entry name" value="LOW AFFINITY K(+) TRANSPORTER 1-RELATED"/>
    <property type="match status" value="1"/>
</dbReference>
<feature type="transmembrane region" description="Helical" evidence="2">
    <location>
        <begin position="81"/>
        <end position="102"/>
    </location>
</feature>
<evidence type="ECO:0000256" key="1">
    <source>
        <dbReference type="SAM" id="MobiDB-lite"/>
    </source>
</evidence>
<feature type="compositionally biased region" description="Polar residues" evidence="1">
    <location>
        <begin position="337"/>
        <end position="366"/>
    </location>
</feature>
<evidence type="ECO:0000256" key="2">
    <source>
        <dbReference type="SAM" id="Phobius"/>
    </source>
</evidence>
<dbReference type="PANTHER" id="PTHR36424">
    <property type="entry name" value="PHEROMONE-REGULATED MEMBRANE PROTEIN 6"/>
    <property type="match status" value="1"/>
</dbReference>
<sequence length="669" mass="73770">MGCCGGEREKFGDLNAEQKWDYINLDDFKSSSCWTPFAYGYLLVMLVVSLSVYAVDTFTAIQLLAFDRWAGQIKPEIPLNISRWIFAGCIILSFVLLAYRWLRAIRVMRQGGVARNYLDPLAVRVQSIRWGRARGWKRFLVFAELTKSRKGADYVALFTYFSFEAWLRIVFAEGPRQAVNAITLYSVLKLKLIPVGEHAPDDGHSPVVQFFVNIGILADSNHLQAVVLFGMLWTLVIWVISMISFIVSVILYLLFLWHHIPSGDGGLTGYCRKKINRRMERVVRAKVDKALKKENQRRARQEAIAAREGLDIKKQPTLPNLSTDTVDAFPGLSRQTTMTTLPEYSSRPGTGTSSNESLPTLPNISTRPPMPKRTVTHGSEASWDSYTSSAPLIGSAGEMGMTPDRAQDPNGPWYGKPLPNRSFTGLSQFSQRSFSPALPRPGTAQGDRSLPGSYQMDPLPRSGSSMSNNSRPGYSSSNSGALPYPDDRSSTSSKPPSWSGPNADSPMDSMGRRTPAAVGPSFPSISEERGRMSPLPGPQFRSQTPTRGPERTYTPSGPPPRAMTAGNAPGDRSFTPNGFPPRAMTPSGGPTLPRLQNPSPAGYIPYSAEPRTMTPASSNLPSATYRSFNEQTRSYSPFRPQPQGSAQYPQGRAPPQRHDSGVDDILDHY</sequence>
<dbReference type="GO" id="GO:0005886">
    <property type="term" value="C:plasma membrane"/>
    <property type="evidence" value="ECO:0007669"/>
    <property type="project" value="InterPro"/>
</dbReference>
<dbReference type="AlphaFoldDB" id="A0AAV9QIB5"/>
<keyword evidence="2" id="KW-0812">Transmembrane</keyword>
<dbReference type="GO" id="GO:0015079">
    <property type="term" value="F:potassium ion transmembrane transporter activity"/>
    <property type="evidence" value="ECO:0007669"/>
    <property type="project" value="InterPro"/>
</dbReference>
<evidence type="ECO:0000313" key="4">
    <source>
        <dbReference type="Proteomes" id="UP001345827"/>
    </source>
</evidence>
<reference evidence="3 4" key="1">
    <citation type="submission" date="2023-06" db="EMBL/GenBank/DDBJ databases">
        <title>Black Yeasts Isolated from many extreme environments.</title>
        <authorList>
            <person name="Coleine C."/>
            <person name="Stajich J.E."/>
            <person name="Selbmann L."/>
        </authorList>
    </citation>
    <scope>NUCLEOTIDE SEQUENCE [LARGE SCALE GENOMIC DNA]</scope>
    <source>
        <strain evidence="3 4">CCFEE 5887</strain>
    </source>
</reference>
<dbReference type="EMBL" id="JAXLQG010000004">
    <property type="protein sequence ID" value="KAK5541416.1"/>
    <property type="molecule type" value="Genomic_DNA"/>
</dbReference>
<feature type="transmembrane region" description="Helical" evidence="2">
    <location>
        <begin position="226"/>
        <end position="257"/>
    </location>
</feature>
<keyword evidence="2" id="KW-1133">Transmembrane helix</keyword>
<keyword evidence="2" id="KW-0472">Membrane</keyword>
<dbReference type="Pfam" id="PF16944">
    <property type="entry name" value="KCH"/>
    <property type="match status" value="1"/>
</dbReference>
<dbReference type="InterPro" id="IPR031606">
    <property type="entry name" value="Kch1/2"/>
</dbReference>
<dbReference type="Proteomes" id="UP001345827">
    <property type="component" value="Unassembled WGS sequence"/>
</dbReference>
<feature type="compositionally biased region" description="Polar residues" evidence="1">
    <location>
        <begin position="462"/>
        <end position="480"/>
    </location>
</feature>